<proteinExistence type="predicted"/>
<dbReference type="Gene3D" id="3.30.930.10">
    <property type="entry name" value="Bira Bifunctional Protein, Domain 2"/>
    <property type="match status" value="1"/>
</dbReference>
<evidence type="ECO:0000313" key="2">
    <source>
        <dbReference type="Proteomes" id="UP000712281"/>
    </source>
</evidence>
<dbReference type="SUPFAM" id="SSF55681">
    <property type="entry name" value="Class II aaRS and biotin synthetases"/>
    <property type="match status" value="1"/>
</dbReference>
<dbReference type="AlphaFoldDB" id="A0A8S9GBA2"/>
<dbReference type="OrthoDB" id="21243at2759"/>
<protein>
    <submittedName>
        <fullName evidence="1">Uncharacterized protein</fullName>
    </submittedName>
</protein>
<name>A0A8S9GBA2_BRACR</name>
<accession>A0A8S9GBA2</accession>
<dbReference type="EMBL" id="QGKW02002005">
    <property type="protein sequence ID" value="KAF2542364.1"/>
    <property type="molecule type" value="Genomic_DNA"/>
</dbReference>
<organism evidence="1 2">
    <name type="scientific">Brassica cretica</name>
    <name type="common">Mustard</name>
    <dbReference type="NCBI Taxonomy" id="69181"/>
    <lineage>
        <taxon>Eukaryota</taxon>
        <taxon>Viridiplantae</taxon>
        <taxon>Streptophyta</taxon>
        <taxon>Embryophyta</taxon>
        <taxon>Tracheophyta</taxon>
        <taxon>Spermatophyta</taxon>
        <taxon>Magnoliopsida</taxon>
        <taxon>eudicotyledons</taxon>
        <taxon>Gunneridae</taxon>
        <taxon>Pentapetalae</taxon>
        <taxon>rosids</taxon>
        <taxon>malvids</taxon>
        <taxon>Brassicales</taxon>
        <taxon>Brassicaceae</taxon>
        <taxon>Brassiceae</taxon>
        <taxon>Brassica</taxon>
    </lineage>
</organism>
<comment type="caution">
    <text evidence="1">The sequence shown here is derived from an EMBL/GenBank/DDBJ whole genome shotgun (WGS) entry which is preliminary data.</text>
</comment>
<dbReference type="InterPro" id="IPR045864">
    <property type="entry name" value="aa-tRNA-synth_II/BPL/LPL"/>
</dbReference>
<sequence length="80" mass="9188">MANAFSELTDPVDQKARLEEHLRQHNAKRVATAPETSERKIMMKTFSLPWNKLVMLLTNSASIRDVIAFPVLRGSWKKHV</sequence>
<evidence type="ECO:0000313" key="1">
    <source>
        <dbReference type="EMBL" id="KAF2542364.1"/>
    </source>
</evidence>
<reference evidence="1" key="1">
    <citation type="submission" date="2019-12" db="EMBL/GenBank/DDBJ databases">
        <title>Genome sequencing and annotation of Brassica cretica.</title>
        <authorList>
            <person name="Studholme D.J."/>
            <person name="Sarris P.F."/>
        </authorList>
    </citation>
    <scope>NUCLEOTIDE SEQUENCE</scope>
    <source>
        <strain evidence="1">PFS-001/15</strain>
        <tissue evidence="1">Leaf</tissue>
    </source>
</reference>
<dbReference type="Proteomes" id="UP000712281">
    <property type="component" value="Unassembled WGS sequence"/>
</dbReference>
<gene>
    <name evidence="1" type="ORF">F2Q68_00032803</name>
</gene>